<evidence type="ECO:0000256" key="7">
    <source>
        <dbReference type="SAM" id="Phobius"/>
    </source>
</evidence>
<feature type="transmembrane region" description="Helical" evidence="7">
    <location>
        <begin position="336"/>
        <end position="359"/>
    </location>
</feature>
<keyword evidence="11" id="KW-1185">Reference proteome</keyword>
<evidence type="ECO:0000256" key="2">
    <source>
        <dbReference type="ARBA" id="ARBA00009298"/>
    </source>
</evidence>
<dbReference type="PANTHER" id="PTHR39084:SF1">
    <property type="entry name" value="DUF4010 DOMAIN-CONTAINING PROTEIN"/>
    <property type="match status" value="1"/>
</dbReference>
<dbReference type="GO" id="GO:0005886">
    <property type="term" value="C:plasma membrane"/>
    <property type="evidence" value="ECO:0007669"/>
    <property type="project" value="UniProtKB-SubCell"/>
</dbReference>
<feature type="transmembrane region" description="Helical" evidence="7">
    <location>
        <begin position="20"/>
        <end position="36"/>
    </location>
</feature>
<feature type="domain" description="DUF4010" evidence="9">
    <location>
        <begin position="187"/>
        <end position="384"/>
    </location>
</feature>
<evidence type="ECO:0000256" key="3">
    <source>
        <dbReference type="ARBA" id="ARBA00022475"/>
    </source>
</evidence>
<dbReference type="InterPro" id="IPR003416">
    <property type="entry name" value="MgtC/SapB/SrpB/YhiD_fam"/>
</dbReference>
<feature type="transmembrane region" description="Helical" evidence="7">
    <location>
        <begin position="311"/>
        <end position="329"/>
    </location>
</feature>
<evidence type="ECO:0000256" key="4">
    <source>
        <dbReference type="ARBA" id="ARBA00022692"/>
    </source>
</evidence>
<comment type="subcellular location">
    <subcellularLocation>
        <location evidence="1">Cell membrane</location>
        <topology evidence="1">Multi-pass membrane protein</topology>
    </subcellularLocation>
</comment>
<evidence type="ECO:0000259" key="9">
    <source>
        <dbReference type="Pfam" id="PF13194"/>
    </source>
</evidence>
<name>A0A1G7G983_9BACT</name>
<proteinExistence type="inferred from homology"/>
<evidence type="ECO:0000256" key="6">
    <source>
        <dbReference type="ARBA" id="ARBA00023136"/>
    </source>
</evidence>
<evidence type="ECO:0000256" key="1">
    <source>
        <dbReference type="ARBA" id="ARBA00004651"/>
    </source>
</evidence>
<dbReference type="Pfam" id="PF13194">
    <property type="entry name" value="DUF4010"/>
    <property type="match status" value="1"/>
</dbReference>
<gene>
    <name evidence="10" type="ORF">SAMN05444167_0608</name>
</gene>
<keyword evidence="4 7" id="KW-0812">Transmembrane</keyword>
<organism evidence="10 11">
    <name type="scientific">Terriglobus roseus</name>
    <dbReference type="NCBI Taxonomy" id="392734"/>
    <lineage>
        <taxon>Bacteria</taxon>
        <taxon>Pseudomonadati</taxon>
        <taxon>Acidobacteriota</taxon>
        <taxon>Terriglobia</taxon>
        <taxon>Terriglobales</taxon>
        <taxon>Acidobacteriaceae</taxon>
        <taxon>Terriglobus</taxon>
    </lineage>
</organism>
<feature type="transmembrane region" description="Helical" evidence="7">
    <location>
        <begin position="239"/>
        <end position="258"/>
    </location>
</feature>
<dbReference type="PANTHER" id="PTHR39084">
    <property type="entry name" value="MEMBRANE PROTEIN-RELATED"/>
    <property type="match status" value="1"/>
</dbReference>
<reference evidence="10 11" key="1">
    <citation type="submission" date="2016-10" db="EMBL/GenBank/DDBJ databases">
        <authorList>
            <person name="de Groot N.N."/>
        </authorList>
    </citation>
    <scope>NUCLEOTIDE SEQUENCE [LARGE SCALE GENOMIC DNA]</scope>
    <source>
        <strain evidence="10 11">GAS232</strain>
    </source>
</reference>
<evidence type="ECO:0000313" key="11">
    <source>
        <dbReference type="Proteomes" id="UP000182427"/>
    </source>
</evidence>
<feature type="transmembrane region" description="Helical" evidence="7">
    <location>
        <begin position="371"/>
        <end position="390"/>
    </location>
</feature>
<feature type="transmembrane region" description="Helical" evidence="7">
    <location>
        <begin position="56"/>
        <end position="82"/>
    </location>
</feature>
<keyword evidence="3" id="KW-1003">Cell membrane</keyword>
<feature type="transmembrane region" description="Helical" evidence="7">
    <location>
        <begin position="151"/>
        <end position="169"/>
    </location>
</feature>
<keyword evidence="6 7" id="KW-0472">Membrane</keyword>
<feature type="transmembrane region" description="Helical" evidence="7">
    <location>
        <begin position="102"/>
        <end position="130"/>
    </location>
</feature>
<feature type="transmembrane region" description="Helical" evidence="7">
    <location>
        <begin position="181"/>
        <end position="199"/>
    </location>
</feature>
<dbReference type="Proteomes" id="UP000182427">
    <property type="component" value="Chromosome I"/>
</dbReference>
<feature type="transmembrane region" description="Helical" evidence="7">
    <location>
        <begin position="402"/>
        <end position="423"/>
    </location>
</feature>
<dbReference type="EMBL" id="LT629690">
    <property type="protein sequence ID" value="SDE84599.1"/>
    <property type="molecule type" value="Genomic_DNA"/>
</dbReference>
<dbReference type="OrthoDB" id="9813718at2"/>
<feature type="domain" description="MgtC/SapB/SrpB/YhiD N-terminal" evidence="8">
    <location>
        <begin position="24"/>
        <end position="137"/>
    </location>
</feature>
<sequence>MQHYAELLHPDGTQFPPDLTALKLGVALAIGLLIGFERQWSNKEFGVRTFSLSAMLGVLTSFLSPAMQVTGMVGVIMLAIMLNVRDILETKSVEGTTSAALMVTFVLGVLSGQGHVFTAIAGAILTTWLLSLKPQFRALTGGVTTEEMRSALLLGLFGFIIWPLLPNHFVDPWHLLQPRQAWLTVLVVASIGFLNYILLRLYGSKGVTLSAVLGGLVNSTAAVVELATTLPAAGMLRETGVAVTFTTVAMLVRNLALLTIFGGNAAAQQAFLPMAGMLAVAATYIWLQRRAADDQKDVALNLDSPISVSKVSRFGILFLLIQIFGTLATRWLGSEGLLVVSFIGGAVSSASSTAAAANLVAHGDASATQGAMAAIVTSMVSAAANLPLLYRQDQARPIVRSIAIWTAIEIGVGITLLLLQVHLQHAGLLHAR</sequence>
<evidence type="ECO:0000259" key="8">
    <source>
        <dbReference type="Pfam" id="PF02308"/>
    </source>
</evidence>
<protein>
    <submittedName>
        <fullName evidence="10">Uncharacterized membrane protein, DUF4010 family</fullName>
    </submittedName>
</protein>
<dbReference type="Pfam" id="PF02308">
    <property type="entry name" value="MgtC"/>
    <property type="match status" value="1"/>
</dbReference>
<dbReference type="InterPro" id="IPR049177">
    <property type="entry name" value="MgtC_SapB_SrpB_YhiD_N"/>
</dbReference>
<comment type="similarity">
    <text evidence="2">Belongs to the MgtC/SapB family.</text>
</comment>
<dbReference type="AlphaFoldDB" id="A0A1G7G983"/>
<accession>A0A1G7G983</accession>
<keyword evidence="5 7" id="KW-1133">Transmembrane helix</keyword>
<dbReference type="RefSeq" id="WP_083343849.1">
    <property type="nucleotide sequence ID" value="NZ_LT629690.1"/>
</dbReference>
<evidence type="ECO:0000256" key="5">
    <source>
        <dbReference type="ARBA" id="ARBA00022989"/>
    </source>
</evidence>
<feature type="transmembrane region" description="Helical" evidence="7">
    <location>
        <begin position="270"/>
        <end position="287"/>
    </location>
</feature>
<dbReference type="InterPro" id="IPR025105">
    <property type="entry name" value="DUF4010"/>
</dbReference>
<dbReference type="PRINTS" id="PR01837">
    <property type="entry name" value="MGTCSAPBPROT"/>
</dbReference>
<feature type="transmembrane region" description="Helical" evidence="7">
    <location>
        <begin position="211"/>
        <end position="233"/>
    </location>
</feature>
<evidence type="ECO:0000313" key="10">
    <source>
        <dbReference type="EMBL" id="SDE84599.1"/>
    </source>
</evidence>